<comment type="caution">
    <text evidence="2">The sequence shown here is derived from an EMBL/GenBank/DDBJ whole genome shotgun (WGS) entry which is preliminary data.</text>
</comment>
<dbReference type="EMBL" id="BMKK01000011">
    <property type="protein sequence ID" value="GGD74769.1"/>
    <property type="molecule type" value="Genomic_DNA"/>
</dbReference>
<dbReference type="RefSeq" id="WP_188769378.1">
    <property type="nucleotide sequence ID" value="NZ_BMKK01000011.1"/>
</dbReference>
<sequence>MKKNIKTFNFSLILFLYSFITNAQAYKATYKITYISNLTNSSVRTESGLLIIKANEGSVYATKNYFKQDSILRLVNAGTISKYDVMNDSYPRTSFKNHIQKTYNNQMMVVPTQIIANTYVYSQKNSLNWQLLPDTSTIKGYKCVKATTTFEGRDYVAWYSTDIPISDGPHKFWGLPGLIIKIADTKNHYTFELESFEKFANNFPKFERSDPTFEITYEKFKQLRKDENENPLKVFQSQGFYPVGESISKPLNRNIIERF</sequence>
<keyword evidence="1" id="KW-0732">Signal</keyword>
<evidence type="ECO:0008006" key="4">
    <source>
        <dbReference type="Google" id="ProtNLM"/>
    </source>
</evidence>
<reference evidence="2" key="1">
    <citation type="journal article" date="2014" name="Int. J. Syst. Evol. Microbiol.">
        <title>Complete genome sequence of Corynebacterium casei LMG S-19264T (=DSM 44701T), isolated from a smear-ripened cheese.</title>
        <authorList>
            <consortium name="US DOE Joint Genome Institute (JGI-PGF)"/>
            <person name="Walter F."/>
            <person name="Albersmeier A."/>
            <person name="Kalinowski J."/>
            <person name="Ruckert C."/>
        </authorList>
    </citation>
    <scope>NUCLEOTIDE SEQUENCE</scope>
    <source>
        <strain evidence="2">CGMCC 1.15958</strain>
    </source>
</reference>
<protein>
    <recommendedName>
        <fullName evidence="4">GLPGLI family protein</fullName>
    </recommendedName>
</protein>
<keyword evidence="3" id="KW-1185">Reference proteome</keyword>
<evidence type="ECO:0000313" key="3">
    <source>
        <dbReference type="Proteomes" id="UP000609064"/>
    </source>
</evidence>
<evidence type="ECO:0000313" key="2">
    <source>
        <dbReference type="EMBL" id="GGD74769.1"/>
    </source>
</evidence>
<gene>
    <name evidence="2" type="ORF">GCM10011514_43510</name>
</gene>
<evidence type="ECO:0000256" key="1">
    <source>
        <dbReference type="SAM" id="SignalP"/>
    </source>
</evidence>
<dbReference type="InterPro" id="IPR005901">
    <property type="entry name" value="GLPGLI"/>
</dbReference>
<reference evidence="2" key="2">
    <citation type="submission" date="2020-09" db="EMBL/GenBank/DDBJ databases">
        <authorList>
            <person name="Sun Q."/>
            <person name="Zhou Y."/>
        </authorList>
    </citation>
    <scope>NUCLEOTIDE SEQUENCE</scope>
    <source>
        <strain evidence="2">CGMCC 1.15958</strain>
    </source>
</reference>
<dbReference type="Pfam" id="PF09697">
    <property type="entry name" value="Porph_ging"/>
    <property type="match status" value="1"/>
</dbReference>
<feature type="signal peptide" evidence="1">
    <location>
        <begin position="1"/>
        <end position="25"/>
    </location>
</feature>
<proteinExistence type="predicted"/>
<feature type="chain" id="PRO_5037525124" description="GLPGLI family protein" evidence="1">
    <location>
        <begin position="26"/>
        <end position="259"/>
    </location>
</feature>
<accession>A0A917DWA7</accession>
<organism evidence="2 3">
    <name type="scientific">Emticicia aquatilis</name>
    <dbReference type="NCBI Taxonomy" id="1537369"/>
    <lineage>
        <taxon>Bacteria</taxon>
        <taxon>Pseudomonadati</taxon>
        <taxon>Bacteroidota</taxon>
        <taxon>Cytophagia</taxon>
        <taxon>Cytophagales</taxon>
        <taxon>Leadbetterellaceae</taxon>
        <taxon>Emticicia</taxon>
    </lineage>
</organism>
<name>A0A917DWA7_9BACT</name>
<dbReference type="AlphaFoldDB" id="A0A917DWA7"/>
<dbReference type="Proteomes" id="UP000609064">
    <property type="component" value="Unassembled WGS sequence"/>
</dbReference>
<dbReference type="NCBIfam" id="TIGR01200">
    <property type="entry name" value="GLPGLI"/>
    <property type="match status" value="1"/>
</dbReference>